<gene>
    <name evidence="15" type="primary">LOC102176027</name>
</gene>
<evidence type="ECO:0000256" key="2">
    <source>
        <dbReference type="ARBA" id="ARBA00008423"/>
    </source>
</evidence>
<evidence type="ECO:0000256" key="5">
    <source>
        <dbReference type="ARBA" id="ARBA00022737"/>
    </source>
</evidence>
<evidence type="ECO:0000256" key="9">
    <source>
        <dbReference type="ARBA" id="ARBA00023242"/>
    </source>
</evidence>
<feature type="domain" description="C3H1-type" evidence="14">
    <location>
        <begin position="328"/>
        <end position="353"/>
    </location>
</feature>
<keyword evidence="16" id="KW-1185">Reference proteome</keyword>
<reference evidence="15" key="3">
    <citation type="submission" date="2025-09" db="UniProtKB">
        <authorList>
            <consortium name="Ensembl"/>
        </authorList>
    </citation>
    <scope>IDENTIFICATION</scope>
</reference>
<dbReference type="Gene3D" id="4.10.1000.40">
    <property type="match status" value="1"/>
</dbReference>
<name>A0A452DZC5_CAPHI</name>
<dbReference type="GeneTree" id="ENSGT00440000038430"/>
<protein>
    <recommendedName>
        <fullName evidence="3 13">Zinc finger CCCH domain-containing protein 14</fullName>
    </recommendedName>
</protein>
<dbReference type="FunFam" id="4.10.1000.40:FF:000001">
    <property type="entry name" value="zinc finger CCCH domain-containing protein 14 isoform X2"/>
    <property type="match status" value="1"/>
</dbReference>
<evidence type="ECO:0000256" key="1">
    <source>
        <dbReference type="ARBA" id="ARBA00004324"/>
    </source>
</evidence>
<dbReference type="InterPro" id="IPR040366">
    <property type="entry name" value="Nab2/ZC3H14"/>
</dbReference>
<dbReference type="OMA" id="XPQKQTL"/>
<evidence type="ECO:0000313" key="16">
    <source>
        <dbReference type="Proteomes" id="UP000291000"/>
    </source>
</evidence>
<dbReference type="Proteomes" id="UP000291000">
    <property type="component" value="Chromosome 6"/>
</dbReference>
<dbReference type="GO" id="GO:0008143">
    <property type="term" value="F:poly(A) binding"/>
    <property type="evidence" value="ECO:0007669"/>
    <property type="project" value="UniProtKB-UniRule"/>
</dbReference>
<dbReference type="Gene3D" id="4.10.1000.30">
    <property type="match status" value="1"/>
</dbReference>
<dbReference type="GO" id="GO:0008270">
    <property type="term" value="F:zinc ion binding"/>
    <property type="evidence" value="ECO:0007669"/>
    <property type="project" value="UniProtKB-KW"/>
</dbReference>
<evidence type="ECO:0000256" key="11">
    <source>
        <dbReference type="ARBA" id="ARBA00062976"/>
    </source>
</evidence>
<evidence type="ECO:0000256" key="6">
    <source>
        <dbReference type="ARBA" id="ARBA00022771"/>
    </source>
</evidence>
<keyword evidence="4 12" id="KW-0479">Metal-binding</keyword>
<dbReference type="PROSITE" id="PS50103">
    <property type="entry name" value="ZF_C3H1"/>
    <property type="match status" value="1"/>
</dbReference>
<comment type="function">
    <text evidence="10">RNA-binding protein involved in the biogenesis of circular RNAs (circRNAs), which are produced by back-splicing circularization of pre-mRNAs. Acts by binding to both exon-intron boundary and 3'-UTR of pre-mRNAs to promote circRNA biogenesis through dimerization and the association with the spliceosome. Required for spermatogenesis via involvement in circRNA biogenesis. Regulates the pre-mRNA processing of ATP5MC1; preventing its degradation. Also binds the poly(A) tail of mRNAs; controlling poly(A) length in neuronal cells.</text>
</comment>
<dbReference type="GO" id="GO:0016607">
    <property type="term" value="C:nuclear speck"/>
    <property type="evidence" value="ECO:0007669"/>
    <property type="project" value="UniProtKB-SubCell"/>
</dbReference>
<dbReference type="FunFam" id="4.10.1000.30:FF:000003">
    <property type="entry name" value="zinc finger CCCH domain-containing protein 14 isoform X6"/>
    <property type="match status" value="1"/>
</dbReference>
<dbReference type="EMBL" id="LWLT01000006">
    <property type="status" value="NOT_ANNOTATED_CDS"/>
    <property type="molecule type" value="Genomic_DNA"/>
</dbReference>
<dbReference type="AlphaFoldDB" id="A0A452DZC5"/>
<evidence type="ECO:0000256" key="12">
    <source>
        <dbReference type="PROSITE-ProRule" id="PRU00723"/>
    </source>
</evidence>
<comment type="subunit">
    <text evidence="11">Homodimer; facilitating circular RNAs (circRNAs) formation. Associates with the spliceosome. Interacts with HOOK2. Interacts with ZFC3H1 in a RNase-sensitive manner.</text>
</comment>
<feature type="zinc finger region" description="C3H1-type" evidence="12">
    <location>
        <begin position="328"/>
        <end position="353"/>
    </location>
</feature>
<evidence type="ECO:0000256" key="8">
    <source>
        <dbReference type="ARBA" id="ARBA00022884"/>
    </source>
</evidence>
<comment type="similarity">
    <text evidence="2 13">Belongs to the ZC3H14 family.</text>
</comment>
<evidence type="ECO:0000313" key="15">
    <source>
        <dbReference type="Ensembl" id="ENSCHIP00000005006.1"/>
    </source>
</evidence>
<dbReference type="Bgee" id="ENSCHIG00000009115">
    <property type="expression patterns" value="Expressed in thymus and 16 other cell types or tissues"/>
</dbReference>
<keyword evidence="5 13" id="KW-0677">Repeat</keyword>
<evidence type="ECO:0000256" key="10">
    <source>
        <dbReference type="ARBA" id="ARBA00059881"/>
    </source>
</evidence>
<dbReference type="PANTHER" id="PTHR14738:SF29">
    <property type="entry name" value="ZINC FINGER CCCH DOMAIN-CONTAINING PROTEIN 14"/>
    <property type="match status" value="1"/>
</dbReference>
<dbReference type="Ensembl" id="ENSCHIT00000012577.1">
    <property type="protein sequence ID" value="ENSCHIP00000005006.1"/>
    <property type="gene ID" value="ENSCHIG00000009115.1"/>
</dbReference>
<comment type="subcellular location">
    <subcellularLocation>
        <location evidence="1 13">Nucleus speckle</location>
    </subcellularLocation>
</comment>
<evidence type="ECO:0000256" key="3">
    <source>
        <dbReference type="ARBA" id="ARBA00015071"/>
    </source>
</evidence>
<dbReference type="FunFam" id="4.10.1000.30:FF:000001">
    <property type="entry name" value="Zinc finger CCCH domain-containing protein 14"/>
    <property type="match status" value="1"/>
</dbReference>
<dbReference type="SMART" id="SM00356">
    <property type="entry name" value="ZnF_C3H1"/>
    <property type="match status" value="3"/>
</dbReference>
<dbReference type="InterPro" id="IPR000571">
    <property type="entry name" value="Znf_CCCH"/>
</dbReference>
<dbReference type="Pfam" id="PF14608">
    <property type="entry name" value="zf-CCCH_2"/>
    <property type="match status" value="5"/>
</dbReference>
<dbReference type="GO" id="GO:0005737">
    <property type="term" value="C:cytoplasm"/>
    <property type="evidence" value="ECO:0007669"/>
    <property type="project" value="TreeGrafter"/>
</dbReference>
<keyword evidence="8 13" id="KW-0694">RNA-binding</keyword>
<evidence type="ECO:0000256" key="4">
    <source>
        <dbReference type="ARBA" id="ARBA00022723"/>
    </source>
</evidence>
<proteinExistence type="inferred from homology"/>
<accession>A0A452DZC5</accession>
<reference evidence="15 16" key="1">
    <citation type="submission" date="2016-04" db="EMBL/GenBank/DDBJ databases">
        <title>Polished mammalian reference genomes with single-molecule sequencing and chromosome conformation capture applied to the Capra hircus genome.</title>
        <authorList>
            <person name="Bickhart D.M."/>
            <person name="Koren S."/>
            <person name="Rosen B."/>
            <person name="Hastie A."/>
            <person name="Liachko I."/>
            <person name="Sullivan S.T."/>
            <person name="Burton J."/>
            <person name="Sayre B.L."/>
            <person name="Huson H.J."/>
            <person name="Lee J."/>
            <person name="Lam E."/>
            <person name="Kelley C.M."/>
            <person name="Hutchison J.L."/>
            <person name="Zhou Y."/>
            <person name="Sun J."/>
            <person name="Crisa A."/>
            <person name="Schwartz J.C."/>
            <person name="Hammond J.A."/>
            <person name="Schroeder S.G."/>
            <person name="Liu G.E."/>
            <person name="Dunham M."/>
            <person name="Shendure J."/>
            <person name="Sonstegard T.S."/>
            <person name="Phillippy A.M."/>
            <person name="Van Tassell C.P."/>
            <person name="Smith T.P."/>
        </authorList>
    </citation>
    <scope>NUCLEOTIDE SEQUENCE [LARGE SCALE GENOMIC DNA]</scope>
</reference>
<keyword evidence="9 13" id="KW-0539">Nucleus</keyword>
<dbReference type="STRING" id="9925.ENSCHIP00000005006"/>
<dbReference type="GO" id="GO:0043488">
    <property type="term" value="P:regulation of mRNA stability"/>
    <property type="evidence" value="ECO:0007669"/>
    <property type="project" value="UniProtKB-UniRule"/>
</dbReference>
<reference evidence="15" key="2">
    <citation type="submission" date="2025-08" db="UniProtKB">
        <authorList>
            <consortium name="Ensembl"/>
        </authorList>
    </citation>
    <scope>IDENTIFICATION</scope>
</reference>
<evidence type="ECO:0000256" key="13">
    <source>
        <dbReference type="RuleBase" id="RU369058"/>
    </source>
</evidence>
<keyword evidence="6 12" id="KW-0863">Zinc-finger</keyword>
<evidence type="ECO:0000256" key="7">
    <source>
        <dbReference type="ARBA" id="ARBA00022833"/>
    </source>
</evidence>
<sequence>MVMKSQDQMTKDLSLFVGNNTIRFTIWLHGVLDKLRSVTADPSSLKSSDTNLFDGNYLQTRAVSVEEMREGTKLQCHLLQFLALDLKKESRVSTTATRLMSTLKPLRELAPSEDVIDIKPEPDDLIDEDLNFVQENPLSQKKTTVTLTYGSSHPSIEIYRPPATRNTDGGAHLNRLQFQQQRNSVHVPSSLMFRAAGYMKQDACVSQKFQLLKSSVTTEKRRREMTIVGPVQEASPAVCQCQRSLNRDLNFHLLNKLLPELELLRKNCRVPRISSPIKEEAAKGDNIDKSQGTQQRQLLSQLQIDPIMAETLFANAELSELSMAQKLEKLLERCKYWPACKNGDECAYHHPVLPCKAFPNCKFAEKCLFVHPNCKYDAKCTKPDCPITHMSRGTSGLPPKPVTAAAPPSSSQLCRYFPACKKMECPFYHPKHCRFNTQCTRPDCTFYHPTITVPPRHALKWIRPQTSE</sequence>
<dbReference type="PANTHER" id="PTHR14738">
    <property type="entry name" value="ZINC FINGER CCCH DOMAIN-CONTAINING PROTEIN 14"/>
    <property type="match status" value="1"/>
</dbReference>
<dbReference type="FunFam" id="4.10.1000.40:FF:000006">
    <property type="entry name" value="Zinc finger CCCH domain-containing protein 14"/>
    <property type="match status" value="1"/>
</dbReference>
<evidence type="ECO:0000259" key="14">
    <source>
        <dbReference type="PROSITE" id="PS50103"/>
    </source>
</evidence>
<organism evidence="15 16">
    <name type="scientific">Capra hircus</name>
    <name type="common">Goat</name>
    <dbReference type="NCBI Taxonomy" id="9925"/>
    <lineage>
        <taxon>Eukaryota</taxon>
        <taxon>Metazoa</taxon>
        <taxon>Chordata</taxon>
        <taxon>Craniata</taxon>
        <taxon>Vertebrata</taxon>
        <taxon>Euteleostomi</taxon>
        <taxon>Mammalia</taxon>
        <taxon>Eutheria</taxon>
        <taxon>Laurasiatheria</taxon>
        <taxon>Artiodactyla</taxon>
        <taxon>Ruminantia</taxon>
        <taxon>Pecora</taxon>
        <taxon>Bovidae</taxon>
        <taxon>Caprinae</taxon>
        <taxon>Capra</taxon>
    </lineage>
</organism>
<keyword evidence="7 12" id="KW-0862">Zinc</keyword>